<organism evidence="2 3">
    <name type="scientific">Ilyobacter polytropus (strain ATCC 51220 / DSM 2926 / LMG 16218 / CuHBu1)</name>
    <dbReference type="NCBI Taxonomy" id="572544"/>
    <lineage>
        <taxon>Bacteria</taxon>
        <taxon>Fusobacteriati</taxon>
        <taxon>Fusobacteriota</taxon>
        <taxon>Fusobacteriia</taxon>
        <taxon>Fusobacteriales</taxon>
        <taxon>Fusobacteriaceae</taxon>
        <taxon>Ilyobacter</taxon>
    </lineage>
</organism>
<dbReference type="AlphaFoldDB" id="E3H6N6"/>
<evidence type="ECO:0000313" key="2">
    <source>
        <dbReference type="EMBL" id="ADO82405.1"/>
    </source>
</evidence>
<dbReference type="RefSeq" id="WP_013387075.1">
    <property type="nucleotide sequence ID" value="NC_014632.1"/>
</dbReference>
<dbReference type="Proteomes" id="UP000006875">
    <property type="component" value="Chromosome"/>
</dbReference>
<dbReference type="EMBL" id="CP002281">
    <property type="protein sequence ID" value="ADO82405.1"/>
    <property type="molecule type" value="Genomic_DNA"/>
</dbReference>
<dbReference type="OrthoDB" id="9780488at2"/>
<accession>E3H6N6</accession>
<sequence length="195" mass="23056">MKKRLYFDKIEDMKYISHLDMMRFLERLLKKAKIEVKYSEGFHPRPKMSFGNPVSLGVEAYDEVMDLELLVEMDNKVLLEKLNAECPLGFRFKGAEDVPRKSSIAEEFQIMIYEISGDEKTLEKLKRLLEQDDIIEVKIKKGKRKERNLKERIQYYKIEESKLRLELINTSPNVFLGMAEISPTEVEIKKLGYRK</sequence>
<dbReference type="InterPro" id="IPR018768">
    <property type="entry name" value="DUF2344"/>
</dbReference>
<dbReference type="HOGENOM" id="CLU_083579_1_0_0"/>
<proteinExistence type="predicted"/>
<feature type="domain" description="DUF2344" evidence="1">
    <location>
        <begin position="4"/>
        <end position="163"/>
    </location>
</feature>
<dbReference type="Pfam" id="PF10105">
    <property type="entry name" value="DUF2344"/>
    <property type="match status" value="1"/>
</dbReference>
<dbReference type="eggNOG" id="COG5011">
    <property type="taxonomic scope" value="Bacteria"/>
</dbReference>
<reference evidence="2 3" key="1">
    <citation type="journal article" date="2010" name="Stand. Genomic Sci.">
        <title>Complete genome sequence of Ilyobacter polytropus type strain (CuHbu1).</title>
        <authorList>
            <person name="Sikorski J."/>
            <person name="Chertkov O."/>
            <person name="Lapidus A."/>
            <person name="Nolan M."/>
            <person name="Lucas S."/>
            <person name="Del Rio T.G."/>
            <person name="Tice H."/>
            <person name="Cheng J.F."/>
            <person name="Tapia R."/>
            <person name="Han C."/>
            <person name="Goodwin L."/>
            <person name="Pitluck S."/>
            <person name="Liolios K."/>
            <person name="Ivanova N."/>
            <person name="Mavromatis K."/>
            <person name="Mikhailova N."/>
            <person name="Pati A."/>
            <person name="Chen A."/>
            <person name="Palaniappan K."/>
            <person name="Land M."/>
            <person name="Hauser L."/>
            <person name="Chang Y.J."/>
            <person name="Jeffries C.D."/>
            <person name="Brambilla E."/>
            <person name="Yasawong M."/>
            <person name="Rohde M."/>
            <person name="Pukall R."/>
            <person name="Spring S."/>
            <person name="Goker M."/>
            <person name="Woyke T."/>
            <person name="Bristow J."/>
            <person name="Eisen J.A."/>
            <person name="Markowitz V."/>
            <person name="Hugenholtz P."/>
            <person name="Kyrpides N.C."/>
            <person name="Klenk H.P."/>
        </authorList>
    </citation>
    <scope>NUCLEOTIDE SEQUENCE [LARGE SCALE GENOMIC DNA]</scope>
    <source>
        <strain evidence="3">ATCC 51220 / DSM 2926 / LMG 16218 / CuHBu1</strain>
    </source>
</reference>
<evidence type="ECO:0000259" key="1">
    <source>
        <dbReference type="Pfam" id="PF10105"/>
    </source>
</evidence>
<evidence type="ECO:0000313" key="3">
    <source>
        <dbReference type="Proteomes" id="UP000006875"/>
    </source>
</evidence>
<gene>
    <name evidence="2" type="ordered locus">Ilyop_0617</name>
</gene>
<protein>
    <recommendedName>
        <fullName evidence="1">DUF2344 domain-containing protein</fullName>
    </recommendedName>
</protein>
<dbReference type="STRING" id="572544.Ilyop_0617"/>
<keyword evidence="3" id="KW-1185">Reference proteome</keyword>
<dbReference type="KEGG" id="ipo:Ilyop_0617"/>
<dbReference type="NCBIfam" id="TIGR03936">
    <property type="entry name" value="sam_1_link_chp"/>
    <property type="match status" value="1"/>
</dbReference>
<name>E3H6N6_ILYPC</name>